<dbReference type="Gene3D" id="3.40.710.10">
    <property type="entry name" value="DD-peptidase/beta-lactamase superfamily"/>
    <property type="match status" value="1"/>
</dbReference>
<evidence type="ECO:0000259" key="1">
    <source>
        <dbReference type="Pfam" id="PF00144"/>
    </source>
</evidence>
<gene>
    <name evidence="2" type="ORF">DealDRAFT_0113</name>
</gene>
<sequence>MTNREYNVQGQAAPGFEEVKAEFARNFSQRKEIGAACTIFYQGQKVFDFWGGLRKEKEPWEKDTLALIFSATKGTASIVLAKLHSTGLLNYEEKIATYWPEFAQNGKEHITVRQLLSHQAGLVMLDEKLNIAELDDFDKTAAIIARAKPMWEPGKYQGYQATTIGFYLGELVRRIDEKHRSLGTYFHEEIAKPLGLDFYIGLPECISEDRMSEIIMANPLLALLNMGKMPAGIRKVMLNINSPFIKSMTLVKGYNPNKRETWRVEQPSGNGIGTARSTAYLYSILANGGKELNLSPATFQALNAPPEKPEKGCHDQVMNIQTRYGLGFMKPDPIFRFSDNSNAFGFLGATGSFAFADPQYKVGYAYFTRKMGYYGVNDPREKSVRQAMYRCIAKLR</sequence>
<dbReference type="InterPro" id="IPR052907">
    <property type="entry name" value="Beta-lactamase/esterase"/>
</dbReference>
<dbReference type="EMBL" id="ACJM01000001">
    <property type="protein sequence ID" value="EEG78839.1"/>
    <property type="molecule type" value="Genomic_DNA"/>
</dbReference>
<name>C0GCA4_DETAL</name>
<organism evidence="2 3">
    <name type="scientific">Dethiobacter alkaliphilus AHT 1</name>
    <dbReference type="NCBI Taxonomy" id="555088"/>
    <lineage>
        <taxon>Bacteria</taxon>
        <taxon>Bacillati</taxon>
        <taxon>Bacillota</taxon>
        <taxon>Dethiobacteria</taxon>
        <taxon>Dethiobacterales</taxon>
        <taxon>Dethiobacteraceae</taxon>
        <taxon>Dethiobacter</taxon>
    </lineage>
</organism>
<evidence type="ECO:0000313" key="2">
    <source>
        <dbReference type="EMBL" id="EEG78839.1"/>
    </source>
</evidence>
<dbReference type="OrthoDB" id="9797709at2"/>
<dbReference type="PANTHER" id="PTHR43319">
    <property type="entry name" value="BETA-LACTAMASE-RELATED"/>
    <property type="match status" value="1"/>
</dbReference>
<dbReference type="PANTHER" id="PTHR43319:SF3">
    <property type="entry name" value="BETA-LACTAMASE-RELATED DOMAIN-CONTAINING PROTEIN"/>
    <property type="match status" value="1"/>
</dbReference>
<dbReference type="Pfam" id="PF00144">
    <property type="entry name" value="Beta-lactamase"/>
    <property type="match status" value="1"/>
</dbReference>
<reference evidence="2 3" key="1">
    <citation type="submission" date="2009-02" db="EMBL/GenBank/DDBJ databases">
        <title>Sequencing of the draft genome and assembly of Dethiobacter alkaliphilus AHT 1.</title>
        <authorList>
            <consortium name="US DOE Joint Genome Institute (JGI-PGF)"/>
            <person name="Lucas S."/>
            <person name="Copeland A."/>
            <person name="Lapidus A."/>
            <person name="Glavina del Rio T."/>
            <person name="Dalin E."/>
            <person name="Tice H."/>
            <person name="Bruce D."/>
            <person name="Goodwin L."/>
            <person name="Pitluck S."/>
            <person name="Larimer F."/>
            <person name="Land M.L."/>
            <person name="Hauser L."/>
            <person name="Muyzer G."/>
        </authorList>
    </citation>
    <scope>NUCLEOTIDE SEQUENCE [LARGE SCALE GENOMIC DNA]</scope>
    <source>
        <strain evidence="2 3">AHT 1</strain>
    </source>
</reference>
<dbReference type="SUPFAM" id="SSF56601">
    <property type="entry name" value="beta-lactamase/transpeptidase-like"/>
    <property type="match status" value="1"/>
</dbReference>
<comment type="caution">
    <text evidence="2">The sequence shown here is derived from an EMBL/GenBank/DDBJ whole genome shotgun (WGS) entry which is preliminary data.</text>
</comment>
<dbReference type="AlphaFoldDB" id="C0GCA4"/>
<dbReference type="RefSeq" id="WP_008513847.1">
    <property type="nucleotide sequence ID" value="NZ_ACJM01000001.1"/>
</dbReference>
<dbReference type="Proteomes" id="UP000006443">
    <property type="component" value="Unassembled WGS sequence"/>
</dbReference>
<feature type="domain" description="Beta-lactamase-related" evidence="1">
    <location>
        <begin position="23"/>
        <end position="377"/>
    </location>
</feature>
<dbReference type="InterPro" id="IPR012338">
    <property type="entry name" value="Beta-lactam/transpept-like"/>
</dbReference>
<accession>C0GCA4</accession>
<keyword evidence="3" id="KW-1185">Reference proteome</keyword>
<dbReference type="STRING" id="555088.DealDRAFT_0113"/>
<dbReference type="eggNOG" id="COG1680">
    <property type="taxonomic scope" value="Bacteria"/>
</dbReference>
<proteinExistence type="predicted"/>
<evidence type="ECO:0000313" key="3">
    <source>
        <dbReference type="Proteomes" id="UP000006443"/>
    </source>
</evidence>
<dbReference type="InterPro" id="IPR001466">
    <property type="entry name" value="Beta-lactam-related"/>
</dbReference>
<protein>
    <submittedName>
        <fullName evidence="2">Beta-lactamase</fullName>
    </submittedName>
</protein>